<evidence type="ECO:0000256" key="1">
    <source>
        <dbReference type="SAM" id="SignalP"/>
    </source>
</evidence>
<evidence type="ECO:0000313" key="2">
    <source>
        <dbReference type="EMBL" id="CAL0314302.1"/>
    </source>
</evidence>
<dbReference type="EMBL" id="CAXHTB010000010">
    <property type="protein sequence ID" value="CAL0314302.1"/>
    <property type="molecule type" value="Genomic_DNA"/>
</dbReference>
<dbReference type="AlphaFoldDB" id="A0AAV1WYT2"/>
<organism evidence="2 3">
    <name type="scientific">Lupinus luteus</name>
    <name type="common">European yellow lupine</name>
    <dbReference type="NCBI Taxonomy" id="3873"/>
    <lineage>
        <taxon>Eukaryota</taxon>
        <taxon>Viridiplantae</taxon>
        <taxon>Streptophyta</taxon>
        <taxon>Embryophyta</taxon>
        <taxon>Tracheophyta</taxon>
        <taxon>Spermatophyta</taxon>
        <taxon>Magnoliopsida</taxon>
        <taxon>eudicotyledons</taxon>
        <taxon>Gunneridae</taxon>
        <taxon>Pentapetalae</taxon>
        <taxon>rosids</taxon>
        <taxon>fabids</taxon>
        <taxon>Fabales</taxon>
        <taxon>Fabaceae</taxon>
        <taxon>Papilionoideae</taxon>
        <taxon>50 kb inversion clade</taxon>
        <taxon>genistoids sensu lato</taxon>
        <taxon>core genistoids</taxon>
        <taxon>Genisteae</taxon>
        <taxon>Lupinus</taxon>
    </lineage>
</organism>
<dbReference type="InterPro" id="IPR053313">
    <property type="entry name" value="RGF"/>
</dbReference>
<keyword evidence="1" id="KW-0732">Signal</keyword>
<feature type="chain" id="PRO_5043606618" evidence="1">
    <location>
        <begin position="23"/>
        <end position="87"/>
    </location>
</feature>
<feature type="signal peptide" evidence="1">
    <location>
        <begin position="1"/>
        <end position="22"/>
    </location>
</feature>
<gene>
    <name evidence="2" type="ORF">LLUT_LOCUS15362</name>
</gene>
<keyword evidence="3" id="KW-1185">Reference proteome</keyword>
<name>A0AAV1WYT2_LUPLU</name>
<accession>A0AAV1WYT2</accession>
<protein>
    <submittedName>
        <fullName evidence="2">Uncharacterized protein</fullName>
    </submittedName>
</protein>
<dbReference type="PANTHER" id="PTHR34961">
    <property type="entry name" value="TRANSMEMBRANE PROTEIN"/>
    <property type="match status" value="1"/>
</dbReference>
<sequence>MSSFLPLILLFVLCVSLHACIARPLAITKPDTQKYHFHKEKMRHARSMLGPTRLHVEKAFITNPNDTTEDFSQIDYAQPHRRLPIHN</sequence>
<comment type="caution">
    <text evidence="2">The sequence shown here is derived from an EMBL/GenBank/DDBJ whole genome shotgun (WGS) entry which is preliminary data.</text>
</comment>
<dbReference type="Proteomes" id="UP001497480">
    <property type="component" value="Unassembled WGS sequence"/>
</dbReference>
<proteinExistence type="predicted"/>
<evidence type="ECO:0000313" key="3">
    <source>
        <dbReference type="Proteomes" id="UP001497480"/>
    </source>
</evidence>
<dbReference type="PANTHER" id="PTHR34961:SF7">
    <property type="entry name" value="TRANSMEMBRANE PROTEIN"/>
    <property type="match status" value="1"/>
</dbReference>
<reference evidence="2 3" key="1">
    <citation type="submission" date="2024-03" db="EMBL/GenBank/DDBJ databases">
        <authorList>
            <person name="Martinez-Hernandez J."/>
        </authorList>
    </citation>
    <scope>NUCLEOTIDE SEQUENCE [LARGE SCALE GENOMIC DNA]</scope>
</reference>